<reference evidence="3" key="1">
    <citation type="journal article" date="2022" name="Syst. Appl. Microbiol.">
        <title>Natronocalculus amylovorans gen. nov., sp. nov., and Natranaeroarchaeum aerophilus sp. nov., dominant culturable amylolytic natronoarchaea from hypersaline soda lakes in southwestern Siberia.</title>
        <authorList>
            <person name="Sorokin D.Y."/>
            <person name="Elcheninov A.G."/>
            <person name="Khizhniak T.V."/>
            <person name="Koenen M."/>
            <person name="Bale N.J."/>
            <person name="Damste J.S.S."/>
            <person name="Kublanov I.V."/>
        </authorList>
    </citation>
    <scope>NUCLEOTIDE SEQUENCE</scope>
    <source>
        <strain evidence="3">AArc-St2</strain>
    </source>
</reference>
<dbReference type="RefSeq" id="WP_250583151.1">
    <property type="nucleotide sequence ID" value="NZ_JAKRVX010000001.1"/>
</dbReference>
<feature type="domain" description="Calcineurin-like phosphoesterase" evidence="2">
    <location>
        <begin position="1"/>
        <end position="185"/>
    </location>
</feature>
<dbReference type="NCBIfam" id="TIGR00040">
    <property type="entry name" value="yfcE"/>
    <property type="match status" value="1"/>
</dbReference>
<comment type="cofactor">
    <cofactor evidence="1">
        <name>a divalent metal cation</name>
        <dbReference type="ChEBI" id="CHEBI:60240"/>
    </cofactor>
</comment>
<organism evidence="3 4">
    <name type="scientific">Natronocalculus amylovorans</name>
    <dbReference type="NCBI Taxonomy" id="2917812"/>
    <lineage>
        <taxon>Archaea</taxon>
        <taxon>Methanobacteriati</taxon>
        <taxon>Methanobacteriota</taxon>
        <taxon>Stenosarchaea group</taxon>
        <taxon>Halobacteria</taxon>
        <taxon>Halobacteriales</taxon>
        <taxon>Haloferacaceae</taxon>
        <taxon>Natronocalculus</taxon>
    </lineage>
</organism>
<evidence type="ECO:0000256" key="1">
    <source>
        <dbReference type="RuleBase" id="RU362039"/>
    </source>
</evidence>
<reference evidence="3" key="2">
    <citation type="submission" date="2022-02" db="EMBL/GenBank/DDBJ databases">
        <authorList>
            <person name="Elcheninov A.G."/>
            <person name="Sorokin D.Y."/>
            <person name="Kublanov I.V."/>
        </authorList>
    </citation>
    <scope>NUCLEOTIDE SEQUENCE</scope>
    <source>
        <strain evidence="3">AArc-St2</strain>
    </source>
</reference>
<dbReference type="Pfam" id="PF12850">
    <property type="entry name" value="Metallophos_2"/>
    <property type="match status" value="1"/>
</dbReference>
<dbReference type="AlphaFoldDB" id="A0AAE3FVG7"/>
<evidence type="ECO:0000313" key="4">
    <source>
        <dbReference type="Proteomes" id="UP001203207"/>
    </source>
</evidence>
<sequence length="221" mass="24262">MRLGVLSDIHSNWPALKAVHDDLPSIDRLVCAGDIVGYNPWPSTCVRWVRDNSDVTIAGNHDRAATAETPFNFTGSARAGIEYTTKQLQPDEVEWLRSLPTEQRLTDGDVLVVHGHPSDPDRYVYPHQFTSQLLERAEASILIMGHTHKQAMERVDGGVILNPGSVGQPRDRDPRAAYAVVDTETLAVELHRVPYDIETVAAEIQAVGLPASLADRLSAGQ</sequence>
<dbReference type="Gene3D" id="3.60.21.10">
    <property type="match status" value="1"/>
</dbReference>
<dbReference type="InterPro" id="IPR024654">
    <property type="entry name" value="Calcineurin-like_PHP_lpxH"/>
</dbReference>
<comment type="caution">
    <text evidence="3">The sequence shown here is derived from an EMBL/GenBank/DDBJ whole genome shotgun (WGS) entry which is preliminary data.</text>
</comment>
<accession>A0AAE3FVG7</accession>
<comment type="similarity">
    <text evidence="1">Belongs to the metallophosphoesterase superfamily. YfcE family.</text>
</comment>
<dbReference type="PANTHER" id="PTHR42850">
    <property type="entry name" value="METALLOPHOSPHOESTERASE"/>
    <property type="match status" value="1"/>
</dbReference>
<gene>
    <name evidence="3" type="ORF">AArcSt2_03840</name>
</gene>
<dbReference type="PANTHER" id="PTHR42850:SF2">
    <property type="entry name" value="BLL5683 PROTEIN"/>
    <property type="match status" value="1"/>
</dbReference>
<dbReference type="EC" id="3.1.4.-" evidence="1"/>
<dbReference type="InterPro" id="IPR000979">
    <property type="entry name" value="Phosphodiesterase_MJ0936/Vps29"/>
</dbReference>
<dbReference type="Proteomes" id="UP001203207">
    <property type="component" value="Unassembled WGS sequence"/>
</dbReference>
<dbReference type="GO" id="GO:0016791">
    <property type="term" value="F:phosphatase activity"/>
    <property type="evidence" value="ECO:0007669"/>
    <property type="project" value="TreeGrafter"/>
</dbReference>
<dbReference type="PIRSF" id="PIRSF000883">
    <property type="entry name" value="Pesterase_MJ0912"/>
    <property type="match status" value="1"/>
</dbReference>
<dbReference type="GO" id="GO:0046872">
    <property type="term" value="F:metal ion binding"/>
    <property type="evidence" value="ECO:0007669"/>
    <property type="project" value="UniProtKB-KW"/>
</dbReference>
<dbReference type="EMBL" id="JAKRVX010000001">
    <property type="protein sequence ID" value="MCL9816068.1"/>
    <property type="molecule type" value="Genomic_DNA"/>
</dbReference>
<name>A0AAE3FVG7_9EURY</name>
<evidence type="ECO:0000259" key="2">
    <source>
        <dbReference type="Pfam" id="PF12850"/>
    </source>
</evidence>
<evidence type="ECO:0000313" key="3">
    <source>
        <dbReference type="EMBL" id="MCL9816068.1"/>
    </source>
</evidence>
<dbReference type="GO" id="GO:0005737">
    <property type="term" value="C:cytoplasm"/>
    <property type="evidence" value="ECO:0007669"/>
    <property type="project" value="TreeGrafter"/>
</dbReference>
<dbReference type="InterPro" id="IPR029052">
    <property type="entry name" value="Metallo-depent_PP-like"/>
</dbReference>
<keyword evidence="1" id="KW-0479">Metal-binding</keyword>
<protein>
    <recommendedName>
        <fullName evidence="1">Phosphoesterase</fullName>
        <ecNumber evidence="1">3.1.4.-</ecNumber>
    </recommendedName>
</protein>
<dbReference type="InterPro" id="IPR011152">
    <property type="entry name" value="Pesterase_MJ0912"/>
</dbReference>
<keyword evidence="4" id="KW-1185">Reference proteome</keyword>
<dbReference type="SUPFAM" id="SSF56300">
    <property type="entry name" value="Metallo-dependent phosphatases"/>
    <property type="match status" value="1"/>
</dbReference>
<proteinExistence type="inferred from homology"/>
<dbReference type="InterPro" id="IPR050126">
    <property type="entry name" value="Ap4A_hydrolase"/>
</dbReference>